<feature type="compositionally biased region" description="Acidic residues" evidence="1">
    <location>
        <begin position="7"/>
        <end position="32"/>
    </location>
</feature>
<name>A0A0A2VII1_PARBA</name>
<sequence>MATNDIFSDDSGNDTDGTGDSDETNESDEQFWEEDKLPPPEHYEAEDAFHPAAACEGV</sequence>
<dbReference type="RefSeq" id="XP_015702287.1">
    <property type="nucleotide sequence ID" value="XM_015848103.1"/>
</dbReference>
<dbReference type="GeneID" id="26971225"/>
<keyword evidence="3" id="KW-1185">Reference proteome</keyword>
<accession>A0A0A2VII1</accession>
<dbReference type="EMBL" id="KN294036">
    <property type="protein sequence ID" value="KGQ00704.1"/>
    <property type="molecule type" value="Genomic_DNA"/>
</dbReference>
<dbReference type="Proteomes" id="UP000002059">
    <property type="component" value="Partially assembled WGS sequence"/>
</dbReference>
<dbReference type="STRING" id="502779.A0A0A2VII1"/>
<organism evidence="2 3">
    <name type="scientific">Paracoccidioides lutzii (strain ATCC MYA-826 / Pb01)</name>
    <name type="common">Paracoccidioides brasiliensis</name>
    <dbReference type="NCBI Taxonomy" id="502779"/>
    <lineage>
        <taxon>Eukaryota</taxon>
        <taxon>Fungi</taxon>
        <taxon>Dikarya</taxon>
        <taxon>Ascomycota</taxon>
        <taxon>Pezizomycotina</taxon>
        <taxon>Eurotiomycetes</taxon>
        <taxon>Eurotiomycetidae</taxon>
        <taxon>Onygenales</taxon>
        <taxon>Ajellomycetaceae</taxon>
        <taxon>Paracoccidioides</taxon>
    </lineage>
</organism>
<reference evidence="2 3" key="1">
    <citation type="journal article" date="2011" name="PLoS Genet.">
        <title>Comparative genomic analysis of human fungal pathogens causing paracoccidioidomycosis.</title>
        <authorList>
            <person name="Desjardins C.A."/>
            <person name="Champion M.D."/>
            <person name="Holder J.W."/>
            <person name="Muszewska A."/>
            <person name="Goldberg J."/>
            <person name="Bailao A.M."/>
            <person name="Brigido M.M."/>
            <person name="Ferreira M.E."/>
            <person name="Garcia A.M."/>
            <person name="Grynberg M."/>
            <person name="Gujja S."/>
            <person name="Heiman D.I."/>
            <person name="Henn M.R."/>
            <person name="Kodira C.D."/>
            <person name="Leon-Narvaez H."/>
            <person name="Longo L.V."/>
            <person name="Ma L.J."/>
            <person name="Malavazi I."/>
            <person name="Matsuo A.L."/>
            <person name="Morais F.V."/>
            <person name="Pereira M."/>
            <person name="Rodriguez-Brito S."/>
            <person name="Sakthikumar S."/>
            <person name="Salem-Izacc S.M."/>
            <person name="Sykes S.M."/>
            <person name="Teixeira M.M."/>
            <person name="Vallejo M.C."/>
            <person name="Walter M.E."/>
            <person name="Yandava C."/>
            <person name="Young S."/>
            <person name="Zeng Q."/>
            <person name="Zucker J."/>
            <person name="Felipe M.S."/>
            <person name="Goldman G.H."/>
            <person name="Haas B.J."/>
            <person name="McEwen J.G."/>
            <person name="Nino-Vega G."/>
            <person name="Puccia R."/>
            <person name="San-Blas G."/>
            <person name="Soares C.M."/>
            <person name="Birren B.W."/>
            <person name="Cuomo C.A."/>
        </authorList>
    </citation>
    <scope>NUCLEOTIDE SEQUENCE [LARGE SCALE GENOMIC DNA]</scope>
    <source>
        <strain evidence="3">ATCC MYA-826 / Pb01</strain>
    </source>
</reference>
<evidence type="ECO:0000256" key="1">
    <source>
        <dbReference type="SAM" id="MobiDB-lite"/>
    </source>
</evidence>
<dbReference type="AlphaFoldDB" id="A0A0A2VII1"/>
<gene>
    <name evidence="2" type="ORF">PAAG_12637</name>
</gene>
<feature type="compositionally biased region" description="Basic and acidic residues" evidence="1">
    <location>
        <begin position="33"/>
        <end position="49"/>
    </location>
</feature>
<evidence type="ECO:0000313" key="3">
    <source>
        <dbReference type="Proteomes" id="UP000002059"/>
    </source>
</evidence>
<protein>
    <submittedName>
        <fullName evidence="2">Uncharacterized protein</fullName>
    </submittedName>
</protein>
<dbReference type="KEGG" id="pbl:PAAG_12637"/>
<dbReference type="HOGENOM" id="CLU_2979704_0_0_1"/>
<feature type="region of interest" description="Disordered" evidence="1">
    <location>
        <begin position="1"/>
        <end position="58"/>
    </location>
</feature>
<evidence type="ECO:0000313" key="2">
    <source>
        <dbReference type="EMBL" id="KGQ00704.1"/>
    </source>
</evidence>
<dbReference type="VEuPathDB" id="FungiDB:PAAG_12637"/>
<proteinExistence type="predicted"/>